<evidence type="ECO:0000313" key="6">
    <source>
        <dbReference type="Proteomes" id="UP001221757"/>
    </source>
</evidence>
<dbReference type="InterPro" id="IPR003822">
    <property type="entry name" value="PAH"/>
</dbReference>
<dbReference type="GO" id="GO:0070822">
    <property type="term" value="C:Sin3-type complex"/>
    <property type="evidence" value="ECO:0007669"/>
    <property type="project" value="TreeGrafter"/>
</dbReference>
<keyword evidence="3 4" id="KW-0539">Nucleus</keyword>
<dbReference type="PANTHER" id="PTHR12346">
    <property type="entry name" value="SIN3B-RELATED"/>
    <property type="match status" value="1"/>
</dbReference>
<dbReference type="EMBL" id="JARKIE010000320">
    <property type="protein sequence ID" value="KAJ7654719.1"/>
    <property type="molecule type" value="Genomic_DNA"/>
</dbReference>
<protein>
    <submittedName>
        <fullName evidence="5">Paired amphipathic helix</fullName>
    </submittedName>
</protein>
<dbReference type="InterPro" id="IPR039774">
    <property type="entry name" value="Sin3-like"/>
</dbReference>
<accession>A0AAD7CN91</accession>
<dbReference type="AlphaFoldDB" id="A0AAD7CN91"/>
<sequence>MFQLTPQSTVNPSPPDVACPLNVTDALNYLDAVKNQFQNQPEVYNSFLNIMKDYKSQIIDTSSLIERVSRLFGGNPELVQGFDNFCRFTNPLLPFPPMSQLIAATAQTTGTPSPPDVAQRPLNVTDALSYLDAVKNQFQTQPESYNRFLDIMKDFKSQVIDTSGVIQRLLPLFDGNRELLQGFNLFLPLGYHIDVSTNPLDPNTITVTTPTGATT</sequence>
<evidence type="ECO:0000256" key="3">
    <source>
        <dbReference type="ARBA" id="ARBA00023242"/>
    </source>
</evidence>
<evidence type="ECO:0000256" key="1">
    <source>
        <dbReference type="ARBA" id="ARBA00004123"/>
    </source>
</evidence>
<dbReference type="PANTHER" id="PTHR12346:SF0">
    <property type="entry name" value="SIN3A, ISOFORM G"/>
    <property type="match status" value="1"/>
</dbReference>
<evidence type="ECO:0000313" key="5">
    <source>
        <dbReference type="EMBL" id="KAJ7654719.1"/>
    </source>
</evidence>
<dbReference type="InterPro" id="IPR036600">
    <property type="entry name" value="PAH_sf"/>
</dbReference>
<dbReference type="FunFam" id="1.20.1160.11:FF:000001">
    <property type="entry name" value="Paired amphipathic helix protein Sin3"/>
    <property type="match status" value="2"/>
</dbReference>
<dbReference type="Pfam" id="PF02671">
    <property type="entry name" value="PAH"/>
    <property type="match status" value="2"/>
</dbReference>
<evidence type="ECO:0000256" key="2">
    <source>
        <dbReference type="ARBA" id="ARBA00022491"/>
    </source>
</evidence>
<comment type="subcellular location">
    <subcellularLocation>
        <location evidence="1 4">Nucleus</location>
    </subcellularLocation>
</comment>
<reference evidence="5" key="1">
    <citation type="submission" date="2023-03" db="EMBL/GenBank/DDBJ databases">
        <title>Massive genome expansion in bonnet fungi (Mycena s.s.) driven by repeated elements and novel gene families across ecological guilds.</title>
        <authorList>
            <consortium name="Lawrence Berkeley National Laboratory"/>
            <person name="Harder C.B."/>
            <person name="Miyauchi S."/>
            <person name="Viragh M."/>
            <person name="Kuo A."/>
            <person name="Thoen E."/>
            <person name="Andreopoulos B."/>
            <person name="Lu D."/>
            <person name="Skrede I."/>
            <person name="Drula E."/>
            <person name="Henrissat B."/>
            <person name="Morin E."/>
            <person name="Kohler A."/>
            <person name="Barry K."/>
            <person name="LaButti K."/>
            <person name="Morin E."/>
            <person name="Salamov A."/>
            <person name="Lipzen A."/>
            <person name="Mereny Z."/>
            <person name="Hegedus B."/>
            <person name="Baldrian P."/>
            <person name="Stursova M."/>
            <person name="Weitz H."/>
            <person name="Taylor A."/>
            <person name="Grigoriev I.V."/>
            <person name="Nagy L.G."/>
            <person name="Martin F."/>
            <person name="Kauserud H."/>
        </authorList>
    </citation>
    <scope>NUCLEOTIDE SEQUENCE</scope>
    <source>
        <strain evidence="5">CBHHK067</strain>
    </source>
</reference>
<dbReference type="PROSITE" id="PS51477">
    <property type="entry name" value="PAH"/>
    <property type="match status" value="2"/>
</dbReference>
<evidence type="ECO:0000256" key="4">
    <source>
        <dbReference type="PROSITE-ProRule" id="PRU00810"/>
    </source>
</evidence>
<dbReference type="SUPFAM" id="SSF47762">
    <property type="entry name" value="PAH2 domain"/>
    <property type="match status" value="2"/>
</dbReference>
<dbReference type="GO" id="GO:0003714">
    <property type="term" value="F:transcription corepressor activity"/>
    <property type="evidence" value="ECO:0007669"/>
    <property type="project" value="InterPro"/>
</dbReference>
<organism evidence="5 6">
    <name type="scientific">Mycena rosella</name>
    <name type="common">Pink bonnet</name>
    <name type="synonym">Agaricus rosellus</name>
    <dbReference type="NCBI Taxonomy" id="1033263"/>
    <lineage>
        <taxon>Eukaryota</taxon>
        <taxon>Fungi</taxon>
        <taxon>Dikarya</taxon>
        <taxon>Basidiomycota</taxon>
        <taxon>Agaricomycotina</taxon>
        <taxon>Agaricomycetes</taxon>
        <taxon>Agaricomycetidae</taxon>
        <taxon>Agaricales</taxon>
        <taxon>Marasmiineae</taxon>
        <taxon>Mycenaceae</taxon>
        <taxon>Mycena</taxon>
    </lineage>
</organism>
<keyword evidence="6" id="KW-1185">Reference proteome</keyword>
<name>A0AAD7CN91_MYCRO</name>
<comment type="caution">
    <text evidence="5">The sequence shown here is derived from an EMBL/GenBank/DDBJ whole genome shotgun (WGS) entry which is preliminary data.</text>
</comment>
<dbReference type="Proteomes" id="UP001221757">
    <property type="component" value="Unassembled WGS sequence"/>
</dbReference>
<dbReference type="GO" id="GO:0000122">
    <property type="term" value="P:negative regulation of transcription by RNA polymerase II"/>
    <property type="evidence" value="ECO:0007669"/>
    <property type="project" value="TreeGrafter"/>
</dbReference>
<keyword evidence="2" id="KW-0678">Repressor</keyword>
<gene>
    <name evidence="5" type="ORF">B0H17DRAFT_1099697</name>
</gene>
<dbReference type="Gene3D" id="1.20.1160.11">
    <property type="entry name" value="Paired amphipathic helix"/>
    <property type="match status" value="2"/>
</dbReference>
<proteinExistence type="predicted"/>